<dbReference type="Gene3D" id="3.50.30.30">
    <property type="match status" value="1"/>
</dbReference>
<dbReference type="InterPro" id="IPR003137">
    <property type="entry name" value="PA_domain"/>
</dbReference>
<evidence type="ECO:0000259" key="6">
    <source>
        <dbReference type="Pfam" id="PF04389"/>
    </source>
</evidence>
<dbReference type="Gene3D" id="1.20.930.40">
    <property type="entry name" value="Transferrin receptor-like, dimerisation domain"/>
    <property type="match status" value="1"/>
</dbReference>
<dbReference type="AlphaFoldDB" id="A0A6A6SCC4"/>
<dbReference type="CDD" id="cd08022">
    <property type="entry name" value="M28_PSMA_like"/>
    <property type="match status" value="1"/>
</dbReference>
<dbReference type="PANTHER" id="PTHR10404:SF46">
    <property type="entry name" value="VACUOLAR PROTEIN SORTING-ASSOCIATED PROTEIN 70"/>
    <property type="match status" value="1"/>
</dbReference>
<dbReference type="InterPro" id="IPR007484">
    <property type="entry name" value="Peptidase_M28"/>
</dbReference>
<dbReference type="PANTHER" id="PTHR10404">
    <property type="entry name" value="N-ACETYLATED-ALPHA-LINKED ACIDIC DIPEPTIDASE"/>
    <property type="match status" value="1"/>
</dbReference>
<dbReference type="InterPro" id="IPR036757">
    <property type="entry name" value="TFR-like_dimer_dom_sf"/>
</dbReference>
<accession>A0A6A6SCC4</accession>
<reference evidence="7" key="1">
    <citation type="journal article" date="2020" name="Stud. Mycol.">
        <title>101 Dothideomycetes genomes: a test case for predicting lifestyles and emergence of pathogens.</title>
        <authorList>
            <person name="Haridas S."/>
            <person name="Albert R."/>
            <person name="Binder M."/>
            <person name="Bloem J."/>
            <person name="Labutti K."/>
            <person name="Salamov A."/>
            <person name="Andreopoulos B."/>
            <person name="Baker S."/>
            <person name="Barry K."/>
            <person name="Bills G."/>
            <person name="Bluhm B."/>
            <person name="Cannon C."/>
            <person name="Castanera R."/>
            <person name="Culley D."/>
            <person name="Daum C."/>
            <person name="Ezra D."/>
            <person name="Gonzalez J."/>
            <person name="Henrissat B."/>
            <person name="Kuo A."/>
            <person name="Liang C."/>
            <person name="Lipzen A."/>
            <person name="Lutzoni F."/>
            <person name="Magnuson J."/>
            <person name="Mondo S."/>
            <person name="Nolan M."/>
            <person name="Ohm R."/>
            <person name="Pangilinan J."/>
            <person name="Park H.-J."/>
            <person name="Ramirez L."/>
            <person name="Alfaro M."/>
            <person name="Sun H."/>
            <person name="Tritt A."/>
            <person name="Yoshinaga Y."/>
            <person name="Zwiers L.-H."/>
            <person name="Turgeon B."/>
            <person name="Goodwin S."/>
            <person name="Spatafora J."/>
            <person name="Crous P."/>
            <person name="Grigoriev I."/>
        </authorList>
    </citation>
    <scope>NUCLEOTIDE SEQUENCE</scope>
    <source>
        <strain evidence="7">CBS 473.64</strain>
    </source>
</reference>
<feature type="domain" description="Transferrin receptor-like dimerisation" evidence="5">
    <location>
        <begin position="670"/>
        <end position="795"/>
    </location>
</feature>
<feature type="domain" description="Peptidase M28" evidence="6">
    <location>
        <begin position="413"/>
        <end position="599"/>
    </location>
</feature>
<evidence type="ECO:0000259" key="5">
    <source>
        <dbReference type="Pfam" id="PF04253"/>
    </source>
</evidence>
<proteinExistence type="inferred from homology"/>
<keyword evidence="3" id="KW-1133">Transmembrane helix</keyword>
<evidence type="ECO:0000313" key="8">
    <source>
        <dbReference type="Proteomes" id="UP000799753"/>
    </source>
</evidence>
<dbReference type="FunFam" id="3.40.630.10:FF:000101">
    <property type="entry name" value="N-acetylated alpha-linked acidic dipeptidase like 1"/>
    <property type="match status" value="1"/>
</dbReference>
<comment type="similarity">
    <text evidence="1">Belongs to the peptidase M28 family. M28B subfamily.</text>
</comment>
<dbReference type="SUPFAM" id="SSF53187">
    <property type="entry name" value="Zn-dependent exopeptidases"/>
    <property type="match status" value="1"/>
</dbReference>
<evidence type="ECO:0000259" key="4">
    <source>
        <dbReference type="Pfam" id="PF02225"/>
    </source>
</evidence>
<name>A0A6A6SCC4_9PLEO</name>
<keyword evidence="8" id="KW-1185">Reference proteome</keyword>
<dbReference type="InterPro" id="IPR007365">
    <property type="entry name" value="TFR-like_dimer_dom"/>
</dbReference>
<dbReference type="OrthoDB" id="5841748at2759"/>
<evidence type="ECO:0000256" key="2">
    <source>
        <dbReference type="SAM" id="MobiDB-lite"/>
    </source>
</evidence>
<organism evidence="7 8">
    <name type="scientific">Massarina eburnea CBS 473.64</name>
    <dbReference type="NCBI Taxonomy" id="1395130"/>
    <lineage>
        <taxon>Eukaryota</taxon>
        <taxon>Fungi</taxon>
        <taxon>Dikarya</taxon>
        <taxon>Ascomycota</taxon>
        <taxon>Pezizomycotina</taxon>
        <taxon>Dothideomycetes</taxon>
        <taxon>Pleosporomycetidae</taxon>
        <taxon>Pleosporales</taxon>
        <taxon>Massarineae</taxon>
        <taxon>Massarinaceae</taxon>
        <taxon>Massarina</taxon>
    </lineage>
</organism>
<keyword evidence="3" id="KW-0472">Membrane</keyword>
<dbReference type="CDD" id="cd02121">
    <property type="entry name" value="PA_GCPII_like"/>
    <property type="match status" value="1"/>
</dbReference>
<dbReference type="SUPFAM" id="SSF52025">
    <property type="entry name" value="PA domain"/>
    <property type="match status" value="1"/>
</dbReference>
<keyword evidence="3" id="KW-0812">Transmembrane</keyword>
<feature type="transmembrane region" description="Helical" evidence="3">
    <location>
        <begin position="41"/>
        <end position="64"/>
    </location>
</feature>
<evidence type="ECO:0000313" key="7">
    <source>
        <dbReference type="EMBL" id="KAF2644501.1"/>
    </source>
</evidence>
<gene>
    <name evidence="7" type="ORF">P280DRAFT_545963</name>
</gene>
<feature type="domain" description="PA" evidence="4">
    <location>
        <begin position="220"/>
        <end position="298"/>
    </location>
</feature>
<dbReference type="Pfam" id="PF04253">
    <property type="entry name" value="TFR_dimer"/>
    <property type="match status" value="1"/>
</dbReference>
<dbReference type="GO" id="GO:0004180">
    <property type="term" value="F:carboxypeptidase activity"/>
    <property type="evidence" value="ECO:0007669"/>
    <property type="project" value="TreeGrafter"/>
</dbReference>
<dbReference type="Gene3D" id="3.40.630.10">
    <property type="entry name" value="Zn peptidases"/>
    <property type="match status" value="1"/>
</dbReference>
<evidence type="ECO:0000256" key="1">
    <source>
        <dbReference type="ARBA" id="ARBA00005634"/>
    </source>
</evidence>
<dbReference type="SUPFAM" id="SSF47672">
    <property type="entry name" value="Transferrin receptor-like dimerisation domain"/>
    <property type="match status" value="1"/>
</dbReference>
<feature type="region of interest" description="Disordered" evidence="2">
    <location>
        <begin position="279"/>
        <end position="307"/>
    </location>
</feature>
<dbReference type="InterPro" id="IPR046450">
    <property type="entry name" value="PA_dom_sf"/>
</dbReference>
<dbReference type="Pfam" id="PF04389">
    <property type="entry name" value="Peptidase_M28"/>
    <property type="match status" value="1"/>
</dbReference>
<sequence>MADGMPSLNEKPAMASEHTPLIATVQTRPHRDRYPHHRLRYICTVLLTTALFTGLTTVFLLLYFTPLDADSPSATSISAYLPFAQHNLPTSWPYSSGISYEQLVEILRETPDREQAREWSRYYTSGPHLAGKNLSQALWTKERWEEFGVKSTIVDYDIYANYPLGHRLVLLEKSSEKEEGEEWTAKYEASLQEDVLDSDPTSGLDDSIPTFHGYSASGNVTAPYVFVNYGTYADFEELQNRNVSLSGNIALVKYGGVFRGLKVKRAQELGMLGVVMYSDPGDDGEVTEEKGLKAYPDGPARNPSSVQRGSCQFLSFAPGDPTTPGYPSKPGVPRQPVDHAIPSIPSLPISYADALPLLKALNGHGPKADSYPSSWHQGGLGYKGVDYNIGPSPPSLALNLVNEQEYITTPMWNVIGIINGTIPDEVIVLGNHRDAWIAGGAGDPNSGSAAFNEVIRSFGKALESGWKPLRTIVFASWDGEEYGLLGSTEWVEEFLPWLSASTVAYLNVDVGTKGPHFEAAAAPLLNKVLKETLQLIQSPNQTIPGQTIGDVWNKRIATMGSGSDFTAFQDFAGIPSLDIGFGGSDAHTPIYHYHSNYDSEAWMEEYGDPSFAYHEAIAKVWAVLAARLAETPVLQFSALEYAKGLGGYVESVKRKARDAGFAEEKTDDIFRELDTAVSHFHFSATVHDELAKKLLHDLYHNDIPWWKWWQKLQLYYAVRKVNTKYKLLERKFLYPEGLDGRPWFKHIVFAPGKWTGYAGATFPGMVEGIEDDDEVGVKKWVGIAEKALTGAADWLAEE</sequence>
<dbReference type="InterPro" id="IPR039373">
    <property type="entry name" value="Peptidase_M28B"/>
</dbReference>
<dbReference type="Proteomes" id="UP000799753">
    <property type="component" value="Unassembled WGS sequence"/>
</dbReference>
<protein>
    <submittedName>
        <fullName evidence="7">Zn-dependent exopeptidase</fullName>
    </submittedName>
</protein>
<dbReference type="Pfam" id="PF02225">
    <property type="entry name" value="PA"/>
    <property type="match status" value="1"/>
</dbReference>
<dbReference type="FunFam" id="3.50.30.30:FF:000008">
    <property type="entry name" value="Glutamate carboxypeptidase 2"/>
    <property type="match status" value="1"/>
</dbReference>
<evidence type="ECO:0000256" key="3">
    <source>
        <dbReference type="SAM" id="Phobius"/>
    </source>
</evidence>
<dbReference type="EMBL" id="MU006778">
    <property type="protein sequence ID" value="KAF2644501.1"/>
    <property type="molecule type" value="Genomic_DNA"/>
</dbReference>